<reference evidence="1 2" key="1">
    <citation type="journal article" date="2021" name="Elife">
        <title>Chloroplast acquisition without the gene transfer in kleptoplastic sea slugs, Plakobranchus ocellatus.</title>
        <authorList>
            <person name="Maeda T."/>
            <person name="Takahashi S."/>
            <person name="Yoshida T."/>
            <person name="Shimamura S."/>
            <person name="Takaki Y."/>
            <person name="Nagai Y."/>
            <person name="Toyoda A."/>
            <person name="Suzuki Y."/>
            <person name="Arimoto A."/>
            <person name="Ishii H."/>
            <person name="Satoh N."/>
            <person name="Nishiyama T."/>
            <person name="Hasebe M."/>
            <person name="Maruyama T."/>
            <person name="Minagawa J."/>
            <person name="Obokata J."/>
            <person name="Shigenobu S."/>
        </authorList>
    </citation>
    <scope>NUCLEOTIDE SEQUENCE [LARGE SCALE GENOMIC DNA]</scope>
</reference>
<evidence type="ECO:0000313" key="1">
    <source>
        <dbReference type="EMBL" id="GFO28005.1"/>
    </source>
</evidence>
<name>A0AAV4C9D3_9GAST</name>
<dbReference type="EMBL" id="BLXT01005987">
    <property type="protein sequence ID" value="GFO28005.1"/>
    <property type="molecule type" value="Genomic_DNA"/>
</dbReference>
<dbReference type="Proteomes" id="UP000735302">
    <property type="component" value="Unassembled WGS sequence"/>
</dbReference>
<gene>
    <name evidence="1" type="ORF">PoB_005451000</name>
</gene>
<evidence type="ECO:0000313" key="2">
    <source>
        <dbReference type="Proteomes" id="UP000735302"/>
    </source>
</evidence>
<proteinExistence type="predicted"/>
<accession>A0AAV4C9D3</accession>
<protein>
    <submittedName>
        <fullName evidence="1">Uncharacterized protein</fullName>
    </submittedName>
</protein>
<organism evidence="1 2">
    <name type="scientific">Plakobranchus ocellatus</name>
    <dbReference type="NCBI Taxonomy" id="259542"/>
    <lineage>
        <taxon>Eukaryota</taxon>
        <taxon>Metazoa</taxon>
        <taxon>Spiralia</taxon>
        <taxon>Lophotrochozoa</taxon>
        <taxon>Mollusca</taxon>
        <taxon>Gastropoda</taxon>
        <taxon>Heterobranchia</taxon>
        <taxon>Euthyneura</taxon>
        <taxon>Panpulmonata</taxon>
        <taxon>Sacoglossa</taxon>
        <taxon>Placobranchoidea</taxon>
        <taxon>Plakobranchidae</taxon>
        <taxon>Plakobranchus</taxon>
    </lineage>
</organism>
<sequence length="94" mass="10588">MTRLFFLSNPQTLRELMGTEPVNGNSGSDVEDADDEAIPFKLRTERMLACDYRKCLLNIRLLILYSTQRNLAIRACSGALRGHNQVASHHGELI</sequence>
<keyword evidence="2" id="KW-1185">Reference proteome</keyword>
<comment type="caution">
    <text evidence="1">The sequence shown here is derived from an EMBL/GenBank/DDBJ whole genome shotgun (WGS) entry which is preliminary data.</text>
</comment>
<dbReference type="AlphaFoldDB" id="A0AAV4C9D3"/>